<protein>
    <submittedName>
        <fullName evidence="1">Uncharacterized protein</fullName>
    </submittedName>
</protein>
<reference evidence="1" key="1">
    <citation type="journal article" date="2022" name="bioRxiv">
        <title>Sequencing and chromosome-scale assembly of the giantPleurodeles waltlgenome.</title>
        <authorList>
            <person name="Brown T."/>
            <person name="Elewa A."/>
            <person name="Iarovenko S."/>
            <person name="Subramanian E."/>
            <person name="Araus A.J."/>
            <person name="Petzold A."/>
            <person name="Susuki M."/>
            <person name="Suzuki K.-i.T."/>
            <person name="Hayashi T."/>
            <person name="Toyoda A."/>
            <person name="Oliveira C."/>
            <person name="Osipova E."/>
            <person name="Leigh N.D."/>
            <person name="Simon A."/>
            <person name="Yun M.H."/>
        </authorList>
    </citation>
    <scope>NUCLEOTIDE SEQUENCE</scope>
    <source>
        <strain evidence="1">20211129_DDA</strain>
        <tissue evidence="1">Liver</tissue>
    </source>
</reference>
<dbReference type="AlphaFoldDB" id="A0AAV7ST64"/>
<evidence type="ECO:0000313" key="1">
    <source>
        <dbReference type="EMBL" id="KAJ1167279.1"/>
    </source>
</evidence>
<dbReference type="EMBL" id="JANPWB010000008">
    <property type="protein sequence ID" value="KAJ1167279.1"/>
    <property type="molecule type" value="Genomic_DNA"/>
</dbReference>
<organism evidence="1 2">
    <name type="scientific">Pleurodeles waltl</name>
    <name type="common">Iberian ribbed newt</name>
    <dbReference type="NCBI Taxonomy" id="8319"/>
    <lineage>
        <taxon>Eukaryota</taxon>
        <taxon>Metazoa</taxon>
        <taxon>Chordata</taxon>
        <taxon>Craniata</taxon>
        <taxon>Vertebrata</taxon>
        <taxon>Euteleostomi</taxon>
        <taxon>Amphibia</taxon>
        <taxon>Batrachia</taxon>
        <taxon>Caudata</taxon>
        <taxon>Salamandroidea</taxon>
        <taxon>Salamandridae</taxon>
        <taxon>Pleurodelinae</taxon>
        <taxon>Pleurodeles</taxon>
    </lineage>
</organism>
<sequence>MGDKAGHFHALLSRREEEASWVAEITTDYEDLVCSDEEIAQAFAVYNQGVYMAWCNCPAHEVAEYLAEMHGLIG</sequence>
<accession>A0AAV7ST64</accession>
<evidence type="ECO:0000313" key="2">
    <source>
        <dbReference type="Proteomes" id="UP001066276"/>
    </source>
</evidence>
<name>A0AAV7ST64_PLEWA</name>
<gene>
    <name evidence="1" type="ORF">NDU88_007671</name>
</gene>
<keyword evidence="2" id="KW-1185">Reference proteome</keyword>
<comment type="caution">
    <text evidence="1">The sequence shown here is derived from an EMBL/GenBank/DDBJ whole genome shotgun (WGS) entry which is preliminary data.</text>
</comment>
<proteinExistence type="predicted"/>
<dbReference type="Proteomes" id="UP001066276">
    <property type="component" value="Chromosome 4_2"/>
</dbReference>